<evidence type="ECO:0000313" key="2">
    <source>
        <dbReference type="EMBL" id="CAL5221530.1"/>
    </source>
</evidence>
<keyword evidence="3" id="KW-1185">Reference proteome</keyword>
<proteinExistence type="predicted"/>
<feature type="compositionally biased region" description="Polar residues" evidence="1">
    <location>
        <begin position="34"/>
        <end position="43"/>
    </location>
</feature>
<gene>
    <name evidence="2" type="primary">g3738</name>
    <name evidence="2" type="ORF">VP750_LOCUS3189</name>
</gene>
<name>A0ABP1FNI1_9CHLO</name>
<feature type="compositionally biased region" description="Polar residues" evidence="1">
    <location>
        <begin position="180"/>
        <end position="197"/>
    </location>
</feature>
<dbReference type="EMBL" id="CAXHTA020000005">
    <property type="protein sequence ID" value="CAL5221530.1"/>
    <property type="molecule type" value="Genomic_DNA"/>
</dbReference>
<sequence length="484" mass="50470">MRRKKSNSFKVKAENGGDAWSSPSSPRVQPDVPNAQTPDSASRVQMLHPAKQGSPAMSPRSPQAAWDQAIKPTTSRLPPPPAAPARADSLSGAPLERQSSHRKTTSWGGGGSPTAAGRSHRRTRSIEGLGASIDASENFRAELERIGSSGLSGAAKPSGQPAERPALALSPPRAHLLAPNPTSRRSSVGSPLQNPTRKSMDAIPPLILPPGAPTQQVTLGDRSAAEEQELISWDEVKDQKEVYRAVRTSDGRQALVKAGDGADQEELLFLEDPPRAAPDMSLAQGSHASAVYYVPTATGHGPMYVYPVQYPDGRIMYHILPPQVMSPVSSPHALPPHGPAQNMASPPYPCSPTAATTPPGHQRRSSVGTPSPLQISSGSAFGSTAFAPSFGSGPMGAGAPHMYTNSSGPLSPQLSQASSGFVQGASPNQSSVMSPAGSGHLPCNPLPYSHHAQPDHTALLEQLAGMRLAAAKDDPFGGSTVWAT</sequence>
<feature type="region of interest" description="Disordered" evidence="1">
    <location>
        <begin position="398"/>
        <end position="438"/>
    </location>
</feature>
<evidence type="ECO:0000313" key="3">
    <source>
        <dbReference type="Proteomes" id="UP001497392"/>
    </source>
</evidence>
<feature type="region of interest" description="Disordered" evidence="1">
    <location>
        <begin position="149"/>
        <end position="198"/>
    </location>
</feature>
<feature type="compositionally biased region" description="Polar residues" evidence="1">
    <location>
        <begin position="403"/>
        <end position="433"/>
    </location>
</feature>
<organism evidence="2 3">
    <name type="scientific">Coccomyxa viridis</name>
    <dbReference type="NCBI Taxonomy" id="1274662"/>
    <lineage>
        <taxon>Eukaryota</taxon>
        <taxon>Viridiplantae</taxon>
        <taxon>Chlorophyta</taxon>
        <taxon>core chlorophytes</taxon>
        <taxon>Trebouxiophyceae</taxon>
        <taxon>Trebouxiophyceae incertae sedis</taxon>
        <taxon>Coccomyxaceae</taxon>
        <taxon>Coccomyxa</taxon>
    </lineage>
</organism>
<comment type="caution">
    <text evidence="2">The sequence shown here is derived from an EMBL/GenBank/DDBJ whole genome shotgun (WGS) entry which is preliminary data.</text>
</comment>
<feature type="region of interest" description="Disordered" evidence="1">
    <location>
        <begin position="327"/>
        <end position="375"/>
    </location>
</feature>
<accession>A0ABP1FNI1</accession>
<reference evidence="2 3" key="1">
    <citation type="submission" date="2024-06" db="EMBL/GenBank/DDBJ databases">
        <authorList>
            <person name="Kraege A."/>
            <person name="Thomma B."/>
        </authorList>
    </citation>
    <scope>NUCLEOTIDE SEQUENCE [LARGE SCALE GENOMIC DNA]</scope>
</reference>
<protein>
    <submittedName>
        <fullName evidence="2">G3738 protein</fullName>
    </submittedName>
</protein>
<dbReference type="Proteomes" id="UP001497392">
    <property type="component" value="Unassembled WGS sequence"/>
</dbReference>
<feature type="region of interest" description="Disordered" evidence="1">
    <location>
        <begin position="1"/>
        <end position="137"/>
    </location>
</feature>
<evidence type="ECO:0000256" key="1">
    <source>
        <dbReference type="SAM" id="MobiDB-lite"/>
    </source>
</evidence>
<feature type="compositionally biased region" description="Polar residues" evidence="1">
    <location>
        <begin position="365"/>
        <end position="375"/>
    </location>
</feature>